<evidence type="ECO:0000256" key="1">
    <source>
        <dbReference type="SAM" id="MobiDB-lite"/>
    </source>
</evidence>
<feature type="compositionally biased region" description="Basic residues" evidence="1">
    <location>
        <begin position="9"/>
        <end position="24"/>
    </location>
</feature>
<evidence type="ECO:0000313" key="2">
    <source>
        <dbReference type="EMBL" id="CAA9264344.1"/>
    </source>
</evidence>
<dbReference type="AlphaFoldDB" id="A0A6J4J0F1"/>
<gene>
    <name evidence="2" type="ORF">AVDCRST_MAG04-2775</name>
</gene>
<reference evidence="2" key="1">
    <citation type="submission" date="2020-02" db="EMBL/GenBank/DDBJ databases">
        <authorList>
            <person name="Meier V. D."/>
        </authorList>
    </citation>
    <scope>NUCLEOTIDE SEQUENCE</scope>
    <source>
        <strain evidence="2">AVDCRST_MAG04</strain>
    </source>
</reference>
<name>A0A6J4J0F1_9PROT</name>
<feature type="region of interest" description="Disordered" evidence="1">
    <location>
        <begin position="1"/>
        <end position="48"/>
    </location>
</feature>
<organism evidence="2">
    <name type="scientific">uncultured Acetobacteraceae bacterium</name>
    <dbReference type="NCBI Taxonomy" id="169975"/>
    <lineage>
        <taxon>Bacteria</taxon>
        <taxon>Pseudomonadati</taxon>
        <taxon>Pseudomonadota</taxon>
        <taxon>Alphaproteobacteria</taxon>
        <taxon>Acetobacterales</taxon>
        <taxon>Acetobacteraceae</taxon>
        <taxon>environmental samples</taxon>
    </lineage>
</organism>
<dbReference type="EMBL" id="CADCTL010000192">
    <property type="protein sequence ID" value="CAA9264344.1"/>
    <property type="molecule type" value="Genomic_DNA"/>
</dbReference>
<accession>A0A6J4J0F1</accession>
<feature type="region of interest" description="Disordered" evidence="1">
    <location>
        <begin position="70"/>
        <end position="93"/>
    </location>
</feature>
<feature type="region of interest" description="Disordered" evidence="1">
    <location>
        <begin position="119"/>
        <end position="189"/>
    </location>
</feature>
<feature type="non-terminal residue" evidence="2">
    <location>
        <position position="189"/>
    </location>
</feature>
<sequence length="189" mass="19252">GPVRSTRPGGRRHGASARRGRRRGVSGTALGRAGRAPGSLRGVVGGRGRPATRLVRGAAGAERVVRRLGRRRRGFDRGRGAAGARRAEAQPQGRAVGHVRAAFGAADGVGRCAARQGAGARARRGGGGSAHRRFLERGGGAPVRSRWIRDLRRGAPGAEGGGALPRRDADGAAVRHPGSCGRPAAGQGV</sequence>
<proteinExistence type="predicted"/>
<protein>
    <submittedName>
        <fullName evidence="2">Uncharacterized protein</fullName>
    </submittedName>
</protein>
<feature type="non-terminal residue" evidence="2">
    <location>
        <position position="1"/>
    </location>
</feature>